<evidence type="ECO:0000313" key="3">
    <source>
        <dbReference type="Proteomes" id="UP001465976"/>
    </source>
</evidence>
<feature type="compositionally biased region" description="Low complexity" evidence="1">
    <location>
        <begin position="605"/>
        <end position="619"/>
    </location>
</feature>
<feature type="compositionally biased region" description="Basic and acidic residues" evidence="1">
    <location>
        <begin position="226"/>
        <end position="245"/>
    </location>
</feature>
<feature type="region of interest" description="Disordered" evidence="1">
    <location>
        <begin position="1"/>
        <end position="144"/>
    </location>
</feature>
<feature type="compositionally biased region" description="Basic and acidic residues" evidence="1">
    <location>
        <begin position="134"/>
        <end position="144"/>
    </location>
</feature>
<feature type="compositionally biased region" description="Low complexity" evidence="1">
    <location>
        <begin position="713"/>
        <end position="725"/>
    </location>
</feature>
<feature type="compositionally biased region" description="Polar residues" evidence="1">
    <location>
        <begin position="650"/>
        <end position="675"/>
    </location>
</feature>
<feature type="compositionally biased region" description="Polar residues" evidence="1">
    <location>
        <begin position="90"/>
        <end position="102"/>
    </location>
</feature>
<evidence type="ECO:0000256" key="1">
    <source>
        <dbReference type="SAM" id="MobiDB-lite"/>
    </source>
</evidence>
<feature type="compositionally biased region" description="Polar residues" evidence="1">
    <location>
        <begin position="33"/>
        <end position="43"/>
    </location>
</feature>
<accession>A0ABR3FDM9</accession>
<reference evidence="2 3" key="1">
    <citation type="submission" date="2024-02" db="EMBL/GenBank/DDBJ databases">
        <title>A draft genome for the cacao thread blight pathogen Marasmius crinis-equi.</title>
        <authorList>
            <person name="Cohen S.P."/>
            <person name="Baruah I.K."/>
            <person name="Amoako-Attah I."/>
            <person name="Bukari Y."/>
            <person name="Meinhardt L.W."/>
            <person name="Bailey B.A."/>
        </authorList>
    </citation>
    <scope>NUCLEOTIDE SEQUENCE [LARGE SCALE GENOMIC DNA]</scope>
    <source>
        <strain evidence="2 3">GH-76</strain>
    </source>
</reference>
<feature type="region of interest" description="Disordered" evidence="1">
    <location>
        <begin position="171"/>
        <end position="314"/>
    </location>
</feature>
<gene>
    <name evidence="2" type="ORF">V5O48_008542</name>
</gene>
<proteinExistence type="predicted"/>
<feature type="compositionally biased region" description="Polar residues" evidence="1">
    <location>
        <begin position="372"/>
        <end position="386"/>
    </location>
</feature>
<feature type="compositionally biased region" description="Acidic residues" evidence="1">
    <location>
        <begin position="63"/>
        <end position="80"/>
    </location>
</feature>
<dbReference type="EMBL" id="JBAHYK010000508">
    <property type="protein sequence ID" value="KAL0573420.1"/>
    <property type="molecule type" value="Genomic_DNA"/>
</dbReference>
<evidence type="ECO:0000313" key="2">
    <source>
        <dbReference type="EMBL" id="KAL0573420.1"/>
    </source>
</evidence>
<feature type="compositionally biased region" description="Polar residues" evidence="1">
    <location>
        <begin position="478"/>
        <end position="493"/>
    </location>
</feature>
<feature type="compositionally biased region" description="Polar residues" evidence="1">
    <location>
        <begin position="8"/>
        <end position="20"/>
    </location>
</feature>
<protein>
    <submittedName>
        <fullName evidence="2">Uncharacterized protein</fullName>
    </submittedName>
</protein>
<organism evidence="2 3">
    <name type="scientific">Marasmius crinis-equi</name>
    <dbReference type="NCBI Taxonomy" id="585013"/>
    <lineage>
        <taxon>Eukaryota</taxon>
        <taxon>Fungi</taxon>
        <taxon>Dikarya</taxon>
        <taxon>Basidiomycota</taxon>
        <taxon>Agaricomycotina</taxon>
        <taxon>Agaricomycetes</taxon>
        <taxon>Agaricomycetidae</taxon>
        <taxon>Agaricales</taxon>
        <taxon>Marasmiineae</taxon>
        <taxon>Marasmiaceae</taxon>
        <taxon>Marasmius</taxon>
    </lineage>
</organism>
<feature type="compositionally biased region" description="Polar residues" evidence="1">
    <location>
        <begin position="735"/>
        <end position="747"/>
    </location>
</feature>
<feature type="compositionally biased region" description="Polar residues" evidence="1">
    <location>
        <begin position="285"/>
        <end position="306"/>
    </location>
</feature>
<feature type="region of interest" description="Disordered" evidence="1">
    <location>
        <begin position="365"/>
        <end position="391"/>
    </location>
</feature>
<feature type="compositionally biased region" description="Polar residues" evidence="1">
    <location>
        <begin position="508"/>
        <end position="537"/>
    </location>
</feature>
<sequence length="819" mass="88035">MAYAPSHRPTQSISSNNLLPPTTPDQKRERRMTSPNLGQSSGRPPSPLRNGFVANTSTGIDLDAMDDDDDDEDEDDEDEDDFRRGRDINRSPSPASSVSQMAASFAQRMGNLVSGMASPSPSPGLPSDAELEAEAERERDRTRREAERILYREAAGRKQVEDRVLAMLDSTRALPSPPARAQTMPNPETPSPSGSQKDSTSWWSAAKNRLTPTKELTPAQQVIQEAKTREKEMKKQTKGKEKDMSTLKASDAAALLNLNIPATPQQPPRRPTSASPASPTPSRSNMAPNLSPSPMRSGEAGTSSPSREAPPLYAQFNAQGTLDVHVTLLTIAKRFEKLEKWTVGHVRALEERMGDVERWLVDKEKAKEDAVSGSSLHATEPQNSEAASAEMRELREEIVELQGRIGEIGREMARLATAPNNLSSNRSRQSAEVAVSSSTRSPSVNHERVTSSSAEIVDPDETFQTATPQAHRRVPSLSARQSTSPPMASSKASIGSRLPYPTGDYASPPNSAPSGFFSPTNSPPSSVNKSRPVSMNVTGLPPTAPQNQIPPLSSASSSYSMASFSTASSISPAPGSNGNMSMTSPSTSPQPGGKSSRGLPVPPHQTSSSSLRQSSTSPTPRKRYTVALGGPLVPPDDYEEEEEEQQQQQSNNRPSTPHSGRGKYTSSPTDFQSNGRYGHDGGEEDEFEDETIGKSKSAKVSSGLRANGDSTTPSSIAQSLPSSPSNHRMRAQSAYGLSSIQAQSPNTMAELPSVAPLRPRVRSKSTDRLDRGSRNSTFVDPLVLRKQEAAARGAIAMPKPMGRKVAVGQLVAFFDGERK</sequence>
<feature type="compositionally biased region" description="Polar residues" evidence="1">
    <location>
        <begin position="183"/>
        <end position="203"/>
    </location>
</feature>
<comment type="caution">
    <text evidence="2">The sequence shown here is derived from an EMBL/GenBank/DDBJ whole genome shotgun (WGS) entry which is preliminary data.</text>
</comment>
<dbReference type="Proteomes" id="UP001465976">
    <property type="component" value="Unassembled WGS sequence"/>
</dbReference>
<keyword evidence="3" id="KW-1185">Reference proteome</keyword>
<feature type="compositionally biased region" description="Acidic residues" evidence="1">
    <location>
        <begin position="636"/>
        <end position="645"/>
    </location>
</feature>
<feature type="compositionally biased region" description="Basic and acidic residues" evidence="1">
    <location>
        <begin position="764"/>
        <end position="773"/>
    </location>
</feature>
<feature type="compositionally biased region" description="Low complexity" evidence="1">
    <location>
        <begin position="550"/>
        <end position="596"/>
    </location>
</feature>
<feature type="compositionally biased region" description="Polar residues" evidence="1">
    <location>
        <begin position="418"/>
        <end position="454"/>
    </location>
</feature>
<name>A0ABR3FDM9_9AGAR</name>
<feature type="compositionally biased region" description="Low complexity" evidence="1">
    <location>
        <begin position="271"/>
        <end position="284"/>
    </location>
</feature>
<feature type="region of interest" description="Disordered" evidence="1">
    <location>
        <begin position="418"/>
        <end position="776"/>
    </location>
</feature>